<comment type="cofactor">
    <cofactor evidence="1 7">
        <name>heme</name>
        <dbReference type="ChEBI" id="CHEBI:30413"/>
    </cofactor>
</comment>
<evidence type="ECO:0000313" key="9">
    <source>
        <dbReference type="EMBL" id="KAF2251756.1"/>
    </source>
</evidence>
<dbReference type="Proteomes" id="UP000800094">
    <property type="component" value="Unassembled WGS sequence"/>
</dbReference>
<evidence type="ECO:0000256" key="7">
    <source>
        <dbReference type="PIRSR" id="PIRSR602401-1"/>
    </source>
</evidence>
<sequence>MAVGIYRVYFHPLAKIPGPKLAALTFWYEFYYEIYPHKFQYLWKIKQLHEQYDTGPIIRINPLQVHIHDPDYFDKIYASGANHKRDRCSWFHHAGGKTLSGAMLEAMDHDLHRMRRNSVAHFFSKRSVHALEPLVVQCVQGLMDRFRGELKNSGIVNLNYAYAAMTMDIISEYCFGESMKSLEREAYGKEWLDILHDAVQMRPLGRQFPTLVNLLFDLPPDIVAKVSPAVEKMNAWNASLFERIERIMRYEDGGDEKKLQQRTIFHEIRDDVGGKLPEEEKATLRLAAEGSTFLGAGTETTSRTLAVATYYLVKEREVGERLREELRGVLKSKDDRVSLPQLEALPYLTAVVNEGLRVAHGVSSRQPRIATQEDLQYAQWTIPRGTPVAESAYLLHTDPAIFPDPFAFRPERWLEDHKLTRYLFAFGRGSRSCLGMNLATSELYVGLAMIWRWFEMELYETVEERDVLTTYDVFLGMTDLKSEGIKVRITGEIED</sequence>
<dbReference type="PROSITE" id="PS00086">
    <property type="entry name" value="CYTOCHROME_P450"/>
    <property type="match status" value="1"/>
</dbReference>
<dbReference type="InterPro" id="IPR017972">
    <property type="entry name" value="Cyt_P450_CS"/>
</dbReference>
<keyword evidence="5 7" id="KW-0408">Iron</keyword>
<dbReference type="PRINTS" id="PR00385">
    <property type="entry name" value="P450"/>
</dbReference>
<gene>
    <name evidence="9" type="ORF">BU26DRAFT_451656</name>
</gene>
<comment type="similarity">
    <text evidence="2 8">Belongs to the cytochrome P450 family.</text>
</comment>
<dbReference type="GO" id="GO:0004497">
    <property type="term" value="F:monooxygenase activity"/>
    <property type="evidence" value="ECO:0007669"/>
    <property type="project" value="UniProtKB-KW"/>
</dbReference>
<keyword evidence="3 7" id="KW-0479">Metal-binding</keyword>
<dbReference type="GO" id="GO:0005506">
    <property type="term" value="F:iron ion binding"/>
    <property type="evidence" value="ECO:0007669"/>
    <property type="project" value="InterPro"/>
</dbReference>
<evidence type="ECO:0000313" key="10">
    <source>
        <dbReference type="Proteomes" id="UP000800094"/>
    </source>
</evidence>
<dbReference type="InterPro" id="IPR036396">
    <property type="entry name" value="Cyt_P450_sf"/>
</dbReference>
<reference evidence="9" key="1">
    <citation type="journal article" date="2020" name="Stud. Mycol.">
        <title>101 Dothideomycetes genomes: a test case for predicting lifestyles and emergence of pathogens.</title>
        <authorList>
            <person name="Haridas S."/>
            <person name="Albert R."/>
            <person name="Binder M."/>
            <person name="Bloem J."/>
            <person name="Labutti K."/>
            <person name="Salamov A."/>
            <person name="Andreopoulos B."/>
            <person name="Baker S."/>
            <person name="Barry K."/>
            <person name="Bills G."/>
            <person name="Bluhm B."/>
            <person name="Cannon C."/>
            <person name="Castanera R."/>
            <person name="Culley D."/>
            <person name="Daum C."/>
            <person name="Ezra D."/>
            <person name="Gonzalez J."/>
            <person name="Henrissat B."/>
            <person name="Kuo A."/>
            <person name="Liang C."/>
            <person name="Lipzen A."/>
            <person name="Lutzoni F."/>
            <person name="Magnuson J."/>
            <person name="Mondo S."/>
            <person name="Nolan M."/>
            <person name="Ohm R."/>
            <person name="Pangilinan J."/>
            <person name="Park H.-J."/>
            <person name="Ramirez L."/>
            <person name="Alfaro M."/>
            <person name="Sun H."/>
            <person name="Tritt A."/>
            <person name="Yoshinaga Y."/>
            <person name="Zwiers L.-H."/>
            <person name="Turgeon B."/>
            <person name="Goodwin S."/>
            <person name="Spatafora J."/>
            <person name="Crous P."/>
            <person name="Grigoriev I."/>
        </authorList>
    </citation>
    <scope>NUCLEOTIDE SEQUENCE</scope>
    <source>
        <strain evidence="9">CBS 122368</strain>
    </source>
</reference>
<dbReference type="PRINTS" id="PR00463">
    <property type="entry name" value="EP450I"/>
</dbReference>
<dbReference type="AlphaFoldDB" id="A0A6A6IMY5"/>
<keyword evidence="4 8" id="KW-0560">Oxidoreductase</keyword>
<evidence type="ECO:0000256" key="8">
    <source>
        <dbReference type="RuleBase" id="RU000461"/>
    </source>
</evidence>
<dbReference type="InterPro" id="IPR050121">
    <property type="entry name" value="Cytochrome_P450_monoxygenase"/>
</dbReference>
<keyword evidence="6 8" id="KW-0503">Monooxygenase</keyword>
<evidence type="ECO:0000256" key="3">
    <source>
        <dbReference type="ARBA" id="ARBA00022723"/>
    </source>
</evidence>
<dbReference type="GO" id="GO:0016705">
    <property type="term" value="F:oxidoreductase activity, acting on paired donors, with incorporation or reduction of molecular oxygen"/>
    <property type="evidence" value="ECO:0007669"/>
    <property type="project" value="InterPro"/>
</dbReference>
<evidence type="ECO:0000256" key="6">
    <source>
        <dbReference type="ARBA" id="ARBA00023033"/>
    </source>
</evidence>
<dbReference type="SUPFAM" id="SSF48264">
    <property type="entry name" value="Cytochrome P450"/>
    <property type="match status" value="1"/>
</dbReference>
<accession>A0A6A6IMY5</accession>
<dbReference type="GO" id="GO:0020037">
    <property type="term" value="F:heme binding"/>
    <property type="evidence" value="ECO:0007669"/>
    <property type="project" value="InterPro"/>
</dbReference>
<dbReference type="PANTHER" id="PTHR24305">
    <property type="entry name" value="CYTOCHROME P450"/>
    <property type="match status" value="1"/>
</dbReference>
<dbReference type="InterPro" id="IPR002401">
    <property type="entry name" value="Cyt_P450_E_grp-I"/>
</dbReference>
<keyword evidence="7 8" id="KW-0349">Heme</keyword>
<dbReference type="InterPro" id="IPR001128">
    <property type="entry name" value="Cyt_P450"/>
</dbReference>
<dbReference type="Gene3D" id="1.10.630.10">
    <property type="entry name" value="Cytochrome P450"/>
    <property type="match status" value="1"/>
</dbReference>
<dbReference type="RefSeq" id="XP_033686760.1">
    <property type="nucleotide sequence ID" value="XM_033824770.1"/>
</dbReference>
<dbReference type="PANTHER" id="PTHR24305:SF157">
    <property type="entry name" value="N-ACETYLTRYPTOPHAN 6-HYDROXYLASE IVOC-RELATED"/>
    <property type="match status" value="1"/>
</dbReference>
<evidence type="ECO:0000256" key="2">
    <source>
        <dbReference type="ARBA" id="ARBA00010617"/>
    </source>
</evidence>
<evidence type="ECO:0000256" key="4">
    <source>
        <dbReference type="ARBA" id="ARBA00023002"/>
    </source>
</evidence>
<protein>
    <submittedName>
        <fullName evidence="9">Putative benzoate 4-monooxygenase cytochrome P450</fullName>
    </submittedName>
</protein>
<evidence type="ECO:0000256" key="5">
    <source>
        <dbReference type="ARBA" id="ARBA00023004"/>
    </source>
</evidence>
<keyword evidence="10" id="KW-1185">Reference proteome</keyword>
<dbReference type="CDD" id="cd11062">
    <property type="entry name" value="CYP58-like"/>
    <property type="match status" value="1"/>
</dbReference>
<dbReference type="Pfam" id="PF00067">
    <property type="entry name" value="p450"/>
    <property type="match status" value="1"/>
</dbReference>
<evidence type="ECO:0000256" key="1">
    <source>
        <dbReference type="ARBA" id="ARBA00001971"/>
    </source>
</evidence>
<name>A0A6A6IMY5_9PLEO</name>
<dbReference type="GeneID" id="54578100"/>
<dbReference type="EMBL" id="ML987192">
    <property type="protein sequence ID" value="KAF2251756.1"/>
    <property type="molecule type" value="Genomic_DNA"/>
</dbReference>
<organism evidence="9 10">
    <name type="scientific">Trematosphaeria pertusa</name>
    <dbReference type="NCBI Taxonomy" id="390896"/>
    <lineage>
        <taxon>Eukaryota</taxon>
        <taxon>Fungi</taxon>
        <taxon>Dikarya</taxon>
        <taxon>Ascomycota</taxon>
        <taxon>Pezizomycotina</taxon>
        <taxon>Dothideomycetes</taxon>
        <taxon>Pleosporomycetidae</taxon>
        <taxon>Pleosporales</taxon>
        <taxon>Massarineae</taxon>
        <taxon>Trematosphaeriaceae</taxon>
        <taxon>Trematosphaeria</taxon>
    </lineage>
</organism>
<dbReference type="OrthoDB" id="3945418at2759"/>
<feature type="binding site" description="axial binding residue" evidence="7">
    <location>
        <position position="433"/>
    </location>
    <ligand>
        <name>heme</name>
        <dbReference type="ChEBI" id="CHEBI:30413"/>
    </ligand>
    <ligandPart>
        <name>Fe</name>
        <dbReference type="ChEBI" id="CHEBI:18248"/>
    </ligandPart>
</feature>
<proteinExistence type="inferred from homology"/>